<feature type="transmembrane region" description="Helical" evidence="1">
    <location>
        <begin position="96"/>
        <end position="115"/>
    </location>
</feature>
<dbReference type="Pfam" id="PF09605">
    <property type="entry name" value="Trep_Strep"/>
    <property type="match status" value="1"/>
</dbReference>
<dbReference type="InterPro" id="IPR011733">
    <property type="entry name" value="CHP02185_IM"/>
</dbReference>
<dbReference type="AlphaFoldDB" id="A0A6P1XYS2"/>
<keyword evidence="1" id="KW-0472">Membrane</keyword>
<dbReference type="KEGG" id="trz:GWP43_00595"/>
<keyword evidence="1" id="KW-0812">Transmembrane</keyword>
<dbReference type="Proteomes" id="UP000464374">
    <property type="component" value="Chromosome"/>
</dbReference>
<gene>
    <name evidence="2" type="ORF">GWP43_00595</name>
</gene>
<dbReference type="EMBL" id="CP048020">
    <property type="protein sequence ID" value="QHX42200.1"/>
    <property type="molecule type" value="Genomic_DNA"/>
</dbReference>
<proteinExistence type="predicted"/>
<evidence type="ECO:0000313" key="3">
    <source>
        <dbReference type="Proteomes" id="UP000464374"/>
    </source>
</evidence>
<dbReference type="NCBIfam" id="TIGR02185">
    <property type="entry name" value="Trep_Strep"/>
    <property type="match status" value="1"/>
</dbReference>
<evidence type="ECO:0000256" key="1">
    <source>
        <dbReference type="SAM" id="Phobius"/>
    </source>
</evidence>
<protein>
    <submittedName>
        <fullName evidence="2">MptD family putative ECF transporter S component</fullName>
    </submittedName>
</protein>
<feature type="transmembrane region" description="Helical" evidence="1">
    <location>
        <begin position="47"/>
        <end position="65"/>
    </location>
</feature>
<name>A0A6P1XYS2_9SPIR</name>
<feature type="transmembrane region" description="Helical" evidence="1">
    <location>
        <begin position="21"/>
        <end position="41"/>
    </location>
</feature>
<keyword evidence="1" id="KW-1133">Transmembrane helix</keyword>
<feature type="transmembrane region" description="Helical" evidence="1">
    <location>
        <begin position="172"/>
        <end position="194"/>
    </location>
</feature>
<dbReference type="RefSeq" id="WP_162662013.1">
    <property type="nucleotide sequence ID" value="NZ_CP048020.1"/>
</dbReference>
<evidence type="ECO:0000313" key="2">
    <source>
        <dbReference type="EMBL" id="QHX42200.1"/>
    </source>
</evidence>
<feature type="transmembrane region" description="Helical" evidence="1">
    <location>
        <begin position="72"/>
        <end position="90"/>
    </location>
</feature>
<sequence length="205" mass="22801">MEVKTDGSARLRLKDIITLSIFNIAMLVIMVIVKMVMTIAATPALDYLFYVGVMAFFCAPLYIVMSNKTAKHGTFLVTAIFCGLMMAAFGSAWFSAVMLVVGLICELLMLGNNTYKNPVRNGIGYVVYWTLYAWGSAIPLFFFKDWYLKSLGDSYTEEGKQVLIRFYGSLDMMLLIGLISAALAAVGFWVGMLFSKKHIQKAKLA</sequence>
<organism evidence="2 3">
    <name type="scientific">Treponema vincentii</name>
    <dbReference type="NCBI Taxonomy" id="69710"/>
    <lineage>
        <taxon>Bacteria</taxon>
        <taxon>Pseudomonadati</taxon>
        <taxon>Spirochaetota</taxon>
        <taxon>Spirochaetia</taxon>
        <taxon>Spirochaetales</taxon>
        <taxon>Treponemataceae</taxon>
        <taxon>Treponema</taxon>
    </lineage>
</organism>
<accession>A0A6P1XYS2</accession>
<feature type="transmembrane region" description="Helical" evidence="1">
    <location>
        <begin position="122"/>
        <end position="143"/>
    </location>
</feature>
<reference evidence="2 3" key="1">
    <citation type="submission" date="2020-01" db="EMBL/GenBank/DDBJ databases">
        <title>Complete genome sequence of a human oral phylogroup 1 Treponema sp. strain ATCC 700766, originally isolated from periodontitis dental plaque.</title>
        <authorList>
            <person name="Chan Y."/>
            <person name="Huo Y.-B."/>
            <person name="Yu X.-L."/>
            <person name="Zeng H."/>
            <person name="Leung W.-K."/>
            <person name="Watt R.M."/>
        </authorList>
    </citation>
    <scope>NUCLEOTIDE SEQUENCE [LARGE SCALE GENOMIC DNA]</scope>
    <source>
        <strain evidence="2 3">OMZ 804</strain>
    </source>
</reference>